<dbReference type="CDD" id="cd00671">
    <property type="entry name" value="ArgRS_core"/>
    <property type="match status" value="1"/>
</dbReference>
<dbReference type="Gene3D" id="3.40.50.620">
    <property type="entry name" value="HUPs"/>
    <property type="match status" value="1"/>
</dbReference>
<evidence type="ECO:0000313" key="14">
    <source>
        <dbReference type="Proteomes" id="UP001149163"/>
    </source>
</evidence>
<name>A0A9W9HYY3_9EURO</name>
<dbReference type="SUPFAM" id="SSF52374">
    <property type="entry name" value="Nucleotidylyl transferase"/>
    <property type="match status" value="1"/>
</dbReference>
<evidence type="ECO:0000256" key="7">
    <source>
        <dbReference type="ARBA" id="ARBA00023146"/>
    </source>
</evidence>
<evidence type="ECO:0000256" key="8">
    <source>
        <dbReference type="ARBA" id="ARBA00033033"/>
    </source>
</evidence>
<accession>A0A9W9HYY3</accession>
<dbReference type="PROSITE" id="PS00178">
    <property type="entry name" value="AA_TRNA_LIGASE_I"/>
    <property type="match status" value="1"/>
</dbReference>
<feature type="domain" description="Arginyl tRNA synthetase N-terminal" evidence="12">
    <location>
        <begin position="74"/>
        <end position="154"/>
    </location>
</feature>
<evidence type="ECO:0000259" key="12">
    <source>
        <dbReference type="SMART" id="SM01016"/>
    </source>
</evidence>
<evidence type="ECO:0000256" key="9">
    <source>
        <dbReference type="ARBA" id="ARBA00049339"/>
    </source>
</evidence>
<dbReference type="SMART" id="SM01016">
    <property type="entry name" value="Arg_tRNA_synt_N"/>
    <property type="match status" value="1"/>
</dbReference>
<evidence type="ECO:0000256" key="10">
    <source>
        <dbReference type="RuleBase" id="RU363038"/>
    </source>
</evidence>
<keyword evidence="6 10" id="KW-0648">Protein biosynthesis</keyword>
<keyword evidence="14" id="KW-1185">Reference proteome</keyword>
<dbReference type="GO" id="GO:0006420">
    <property type="term" value="P:arginyl-tRNA aminoacylation"/>
    <property type="evidence" value="ECO:0007669"/>
    <property type="project" value="InterPro"/>
</dbReference>
<evidence type="ECO:0000259" key="11">
    <source>
        <dbReference type="SMART" id="SM00836"/>
    </source>
</evidence>
<gene>
    <name evidence="13" type="ORF">N7482_007873</name>
</gene>
<dbReference type="EC" id="6.1.1.19" evidence="2"/>
<dbReference type="Pfam" id="PF00750">
    <property type="entry name" value="tRNA-synt_1d"/>
    <property type="match status" value="1"/>
</dbReference>
<dbReference type="InterPro" id="IPR035684">
    <property type="entry name" value="ArgRS_core"/>
</dbReference>
<dbReference type="EMBL" id="JAPQKN010000004">
    <property type="protein sequence ID" value="KAJ5160869.1"/>
    <property type="molecule type" value="Genomic_DNA"/>
</dbReference>
<keyword evidence="3 10" id="KW-0436">Ligase</keyword>
<comment type="caution">
    <text evidence="13">The sequence shown here is derived from an EMBL/GenBank/DDBJ whole genome shotgun (WGS) entry which is preliminary data.</text>
</comment>
<dbReference type="Gene3D" id="1.10.730.10">
    <property type="entry name" value="Isoleucyl-tRNA Synthetase, Domain 1"/>
    <property type="match status" value="1"/>
</dbReference>
<keyword evidence="5 10" id="KW-0067">ATP-binding</keyword>
<dbReference type="GO" id="GO:0005524">
    <property type="term" value="F:ATP binding"/>
    <property type="evidence" value="ECO:0007669"/>
    <property type="project" value="UniProtKB-KW"/>
</dbReference>
<keyword evidence="4 10" id="KW-0547">Nucleotide-binding</keyword>
<keyword evidence="7 10" id="KW-0030">Aminoacyl-tRNA synthetase</keyword>
<dbReference type="PRINTS" id="PR01038">
    <property type="entry name" value="TRNASYNTHARG"/>
</dbReference>
<comment type="catalytic activity">
    <reaction evidence="9">
        <text>tRNA(Arg) + L-arginine + ATP = L-arginyl-tRNA(Arg) + AMP + diphosphate</text>
        <dbReference type="Rhea" id="RHEA:20301"/>
        <dbReference type="Rhea" id="RHEA-COMP:9658"/>
        <dbReference type="Rhea" id="RHEA-COMP:9673"/>
        <dbReference type="ChEBI" id="CHEBI:30616"/>
        <dbReference type="ChEBI" id="CHEBI:32682"/>
        <dbReference type="ChEBI" id="CHEBI:33019"/>
        <dbReference type="ChEBI" id="CHEBI:78442"/>
        <dbReference type="ChEBI" id="CHEBI:78513"/>
        <dbReference type="ChEBI" id="CHEBI:456215"/>
        <dbReference type="EC" id="6.1.1.19"/>
    </reaction>
</comment>
<dbReference type="AlphaFoldDB" id="A0A9W9HYY3"/>
<reference evidence="13" key="2">
    <citation type="journal article" date="2023" name="IMA Fungus">
        <title>Comparative genomic study of the Penicillium genus elucidates a diverse pangenome and 15 lateral gene transfer events.</title>
        <authorList>
            <person name="Petersen C."/>
            <person name="Sorensen T."/>
            <person name="Nielsen M.R."/>
            <person name="Sondergaard T.E."/>
            <person name="Sorensen J.L."/>
            <person name="Fitzpatrick D.A."/>
            <person name="Frisvad J.C."/>
            <person name="Nielsen K.L."/>
        </authorList>
    </citation>
    <scope>NUCLEOTIDE SEQUENCE</scope>
    <source>
        <strain evidence="13">IBT 26290</strain>
    </source>
</reference>
<dbReference type="GO" id="GO:0005739">
    <property type="term" value="C:mitochondrion"/>
    <property type="evidence" value="ECO:0007669"/>
    <property type="project" value="TreeGrafter"/>
</dbReference>
<evidence type="ECO:0000313" key="13">
    <source>
        <dbReference type="EMBL" id="KAJ5160869.1"/>
    </source>
</evidence>
<evidence type="ECO:0000256" key="3">
    <source>
        <dbReference type="ARBA" id="ARBA00022598"/>
    </source>
</evidence>
<dbReference type="SMART" id="SM00836">
    <property type="entry name" value="DALR_1"/>
    <property type="match status" value="1"/>
</dbReference>
<dbReference type="InterPro" id="IPR001412">
    <property type="entry name" value="aa-tRNA-synth_I_CS"/>
</dbReference>
<dbReference type="PANTHER" id="PTHR11956">
    <property type="entry name" value="ARGINYL-TRNA SYNTHETASE"/>
    <property type="match status" value="1"/>
</dbReference>
<reference evidence="13" key="1">
    <citation type="submission" date="2022-11" db="EMBL/GenBank/DDBJ databases">
        <authorList>
            <person name="Petersen C."/>
        </authorList>
    </citation>
    <scope>NUCLEOTIDE SEQUENCE</scope>
    <source>
        <strain evidence="13">IBT 26290</strain>
    </source>
</reference>
<dbReference type="RefSeq" id="XP_056542426.1">
    <property type="nucleotide sequence ID" value="XM_056689997.1"/>
</dbReference>
<dbReference type="InterPro" id="IPR001278">
    <property type="entry name" value="Arg-tRNA-ligase"/>
</dbReference>
<dbReference type="Pfam" id="PF05746">
    <property type="entry name" value="DALR_1"/>
    <property type="match status" value="1"/>
</dbReference>
<dbReference type="SUPFAM" id="SSF55190">
    <property type="entry name" value="Arginyl-tRNA synthetase (ArgRS), N-terminal 'additional' domain"/>
    <property type="match status" value="1"/>
</dbReference>
<dbReference type="SUPFAM" id="SSF47323">
    <property type="entry name" value="Anticodon-binding domain of a subclass of class I aminoacyl-tRNA synthetases"/>
    <property type="match status" value="1"/>
</dbReference>
<organism evidence="13 14">
    <name type="scientific">Penicillium canariense</name>
    <dbReference type="NCBI Taxonomy" id="189055"/>
    <lineage>
        <taxon>Eukaryota</taxon>
        <taxon>Fungi</taxon>
        <taxon>Dikarya</taxon>
        <taxon>Ascomycota</taxon>
        <taxon>Pezizomycotina</taxon>
        <taxon>Eurotiomycetes</taxon>
        <taxon>Eurotiomycetidae</taxon>
        <taxon>Eurotiales</taxon>
        <taxon>Aspergillaceae</taxon>
        <taxon>Penicillium</taxon>
    </lineage>
</organism>
<dbReference type="PANTHER" id="PTHR11956:SF11">
    <property type="entry name" value="ARGININE--TRNA LIGASE, MITOCHONDRIAL-RELATED"/>
    <property type="match status" value="1"/>
</dbReference>
<feature type="domain" description="DALR anticodon binding" evidence="11">
    <location>
        <begin position="567"/>
        <end position="684"/>
    </location>
</feature>
<evidence type="ECO:0000256" key="2">
    <source>
        <dbReference type="ARBA" id="ARBA00012837"/>
    </source>
</evidence>
<protein>
    <recommendedName>
        <fullName evidence="2">arginine--tRNA ligase</fullName>
        <ecNumber evidence="2">6.1.1.19</ecNumber>
    </recommendedName>
    <alternativeName>
        <fullName evidence="8">Arginyl-tRNA synthetase</fullName>
    </alternativeName>
</protein>
<dbReference type="InterPro" id="IPR036695">
    <property type="entry name" value="Arg-tRNA-synth_N_sf"/>
</dbReference>
<evidence type="ECO:0000256" key="5">
    <source>
        <dbReference type="ARBA" id="ARBA00022840"/>
    </source>
</evidence>
<dbReference type="GO" id="GO:0032543">
    <property type="term" value="P:mitochondrial translation"/>
    <property type="evidence" value="ECO:0007669"/>
    <property type="project" value="TreeGrafter"/>
</dbReference>
<dbReference type="GO" id="GO:0004814">
    <property type="term" value="F:arginine-tRNA ligase activity"/>
    <property type="evidence" value="ECO:0007669"/>
    <property type="project" value="UniProtKB-EC"/>
</dbReference>
<dbReference type="InterPro" id="IPR014729">
    <property type="entry name" value="Rossmann-like_a/b/a_fold"/>
</dbReference>
<evidence type="ECO:0000256" key="6">
    <source>
        <dbReference type="ARBA" id="ARBA00022917"/>
    </source>
</evidence>
<dbReference type="Pfam" id="PF03485">
    <property type="entry name" value="Arg_tRNA_synt_N"/>
    <property type="match status" value="1"/>
</dbReference>
<dbReference type="NCBIfam" id="TIGR00456">
    <property type="entry name" value="argS"/>
    <property type="match status" value="1"/>
</dbReference>
<dbReference type="Proteomes" id="UP001149163">
    <property type="component" value="Unassembled WGS sequence"/>
</dbReference>
<dbReference type="OrthoDB" id="68056at2759"/>
<evidence type="ECO:0000256" key="1">
    <source>
        <dbReference type="ARBA" id="ARBA00005594"/>
    </source>
</evidence>
<sequence length="684" mass="76178">MGRNLLSGALRFTGVFFSRPLSTRIPLIPSRSLFRTATMASADSLPASVQGLTLQSTTTTSKFPGCFPTLNPMDIYRQHIAEELGKATDVEPDLIYSRLAWTNTLDKGDLSLPAAALRIKKKPDELAAELASKFPESDLVHPPTAFGPHVQFFCKPLPLANTVLGRVLTEKAAYGTNGNMGLKDPSDPSKGQKKIIIEFSSPNIAKPFHAGHLRSTIIGGFLANLYTVMGWDVIKMNYLGDWGKQYGLLANGFKYFGNEEALQKDPINHLFDVYVKVNRLVGEQEGPIKELKEQIKGKKEKGEDVAALEAELAKLVDVSEDEKARRYFKSMEDGNPDALALWSRFRDLSIAKYKQTYARLNIDFDVYSGESQVKSESMSNAYKAMETAGVTEESDGAIIADFTKHGAKKLGKAIIVRKDGTPLYLTRDIGAILERDEQYHFDRMIYVVAAQQDLHLAQLFKVTELMGRKDLANRCQHINFGMVHGMSTRKGTVKFLDDILRDVGDKMHEVMKKNEVKYSQVANPEETADTLGITSVMVQDMTGKRVNGYDFNLDAMTSFEGDTGPYLQYAHARLCSMTRKSGLNVDELSTADFSLLTERHAVDLIRLLASWPDVLINTAKTLEPVTVLSYLFRMTHMLSSSYDVLKVIGSEPELKKSRMALYAAARQVLHNGMRVLGLNPVERM</sequence>
<dbReference type="CDD" id="cd07956">
    <property type="entry name" value="Anticodon_Ia_Arg"/>
    <property type="match status" value="1"/>
</dbReference>
<comment type="similarity">
    <text evidence="1 10">Belongs to the class-I aminoacyl-tRNA synthetase family.</text>
</comment>
<dbReference type="GeneID" id="81429173"/>
<proteinExistence type="inferred from homology"/>
<dbReference type="InterPro" id="IPR009080">
    <property type="entry name" value="tRNAsynth_Ia_anticodon-bd"/>
</dbReference>
<dbReference type="Gene3D" id="3.30.1360.70">
    <property type="entry name" value="Arginyl tRNA synthetase N-terminal domain"/>
    <property type="match status" value="1"/>
</dbReference>
<dbReference type="FunFam" id="1.10.730.10:FF:000006">
    <property type="entry name" value="Arginyl-tRNA synthetase 2, mitochondrial"/>
    <property type="match status" value="1"/>
</dbReference>
<evidence type="ECO:0000256" key="4">
    <source>
        <dbReference type="ARBA" id="ARBA00022741"/>
    </source>
</evidence>
<dbReference type="InterPro" id="IPR005148">
    <property type="entry name" value="Arg-tRNA-synth_N"/>
</dbReference>
<dbReference type="InterPro" id="IPR008909">
    <property type="entry name" value="DALR_anticod-bd"/>
</dbReference>